<dbReference type="EMBL" id="LCYN01000031">
    <property type="protein sequence ID" value="KKZ93010.1"/>
    <property type="molecule type" value="Genomic_DNA"/>
</dbReference>
<dbReference type="Proteomes" id="UP000035350">
    <property type="component" value="Unassembled WGS sequence"/>
</dbReference>
<feature type="domain" description="N-acetyltransferase" evidence="1">
    <location>
        <begin position="17"/>
        <end position="191"/>
    </location>
</feature>
<dbReference type="Pfam" id="PF13302">
    <property type="entry name" value="Acetyltransf_3"/>
    <property type="match status" value="1"/>
</dbReference>
<dbReference type="PANTHER" id="PTHR43792:SF9">
    <property type="entry name" value="RIBOSOMAL-PROTEIN-ALANINE ACETYLTRANSFERASE"/>
    <property type="match status" value="1"/>
</dbReference>
<dbReference type="RefSeq" id="WP_046959511.1">
    <property type="nucleotide sequence ID" value="NZ_LCYN01000031.1"/>
</dbReference>
<gene>
    <name evidence="2" type="ORF">B4147_2246</name>
</gene>
<dbReference type="AlphaFoldDB" id="A0A0G8BZR5"/>
<evidence type="ECO:0000259" key="1">
    <source>
        <dbReference type="PROSITE" id="PS51186"/>
    </source>
</evidence>
<dbReference type="GO" id="GO:0005737">
    <property type="term" value="C:cytoplasm"/>
    <property type="evidence" value="ECO:0007669"/>
    <property type="project" value="TreeGrafter"/>
</dbReference>
<evidence type="ECO:0000313" key="2">
    <source>
        <dbReference type="EMBL" id="KKZ93010.1"/>
    </source>
</evidence>
<evidence type="ECO:0000313" key="3">
    <source>
        <dbReference type="Proteomes" id="UP000035350"/>
    </source>
</evidence>
<name>A0A0G8BZR5_9BACI</name>
<protein>
    <recommendedName>
        <fullName evidence="1">N-acetyltransferase domain-containing protein</fullName>
    </recommendedName>
</protein>
<dbReference type="SUPFAM" id="SSF55729">
    <property type="entry name" value="Acyl-CoA N-acyltransferases (Nat)"/>
    <property type="match status" value="1"/>
</dbReference>
<proteinExistence type="predicted"/>
<dbReference type="PATRIC" id="fig|1396.433.peg.4972"/>
<dbReference type="PROSITE" id="PS51186">
    <property type="entry name" value="GNAT"/>
    <property type="match status" value="1"/>
</dbReference>
<dbReference type="GO" id="GO:0008999">
    <property type="term" value="F:protein-N-terminal-alanine acetyltransferase activity"/>
    <property type="evidence" value="ECO:0007669"/>
    <property type="project" value="TreeGrafter"/>
</dbReference>
<reference evidence="3" key="2">
    <citation type="submission" date="2015-04" db="EMBL/GenBank/DDBJ databases">
        <title>Draft Genome Sequences of Eight Spore-Forming Food Isolates of Bacillus cereus Genome sequencing.</title>
        <authorList>
            <person name="Krawcyk A.O."/>
            <person name="de Jong A."/>
            <person name="Eijlander R.T."/>
            <person name="Berendsen E.M."/>
            <person name="Holsappel S."/>
            <person name="Wells-Bennik M."/>
            <person name="Kuipers O.P."/>
        </authorList>
    </citation>
    <scope>NUCLEOTIDE SEQUENCE [LARGE SCALE GENOMIC DNA]</scope>
    <source>
        <strain evidence="3">B4147</strain>
    </source>
</reference>
<accession>A0A0G8BZR5</accession>
<comment type="caution">
    <text evidence="2">The sequence shown here is derived from an EMBL/GenBank/DDBJ whole genome shotgun (WGS) entry which is preliminary data.</text>
</comment>
<dbReference type="InterPro" id="IPR000182">
    <property type="entry name" value="GNAT_dom"/>
</dbReference>
<sequence>MGEESFTKLFRIDCGYIYLQEFTVKDAESIYKIANQPEIEKFLPDWKSTKEQRVNWVVNYEIPENKAFLNAVRTTTNIDDHILRLGIFKKTTNEFIGWCCTGMKDELPAPNREIMYAVSSEYYNNGYATKATKGLIGYLFENTNVDVLNAIAVINNAPSNKVIEKCGFTYLSQQTIENQIYNHYVLSKSEWIKKVLFKRSDHAMQKSLEL</sequence>
<dbReference type="InterPro" id="IPR016181">
    <property type="entry name" value="Acyl_CoA_acyltransferase"/>
</dbReference>
<reference evidence="2 3" key="1">
    <citation type="journal article" date="2015" name="Genome Announc.">
        <title>Next-Generation Whole-Genome Sequencing of Eight Strains of Bacillus cereus, Isolated from Food.</title>
        <authorList>
            <person name="Krawczyk A.O."/>
            <person name="de Jong A."/>
            <person name="Eijlander R.T."/>
            <person name="Berendsen E.M."/>
            <person name="Holsappel S."/>
            <person name="Wells-Bennik M.H."/>
            <person name="Kuipers O.P."/>
        </authorList>
    </citation>
    <scope>NUCLEOTIDE SEQUENCE [LARGE SCALE GENOMIC DNA]</scope>
    <source>
        <strain evidence="2 3">B4147</strain>
    </source>
</reference>
<dbReference type="InterPro" id="IPR051531">
    <property type="entry name" value="N-acetyltransferase"/>
</dbReference>
<dbReference type="PANTHER" id="PTHR43792">
    <property type="entry name" value="GNAT FAMILY, PUTATIVE (AFU_ORTHOLOGUE AFUA_3G00765)-RELATED-RELATED"/>
    <property type="match status" value="1"/>
</dbReference>
<organism evidence="2 3">
    <name type="scientific">Bacillus wiedmannii</name>
    <dbReference type="NCBI Taxonomy" id="1890302"/>
    <lineage>
        <taxon>Bacteria</taxon>
        <taxon>Bacillati</taxon>
        <taxon>Bacillota</taxon>
        <taxon>Bacilli</taxon>
        <taxon>Bacillales</taxon>
        <taxon>Bacillaceae</taxon>
        <taxon>Bacillus</taxon>
        <taxon>Bacillus cereus group</taxon>
    </lineage>
</organism>
<dbReference type="Gene3D" id="3.40.630.30">
    <property type="match status" value="1"/>
</dbReference>